<dbReference type="SMART" id="SM00345">
    <property type="entry name" value="HTH_GNTR"/>
    <property type="match status" value="1"/>
</dbReference>
<comment type="caution">
    <text evidence="5">The sequence shown here is derived from an EMBL/GenBank/DDBJ whole genome shotgun (WGS) entry which is preliminary data.</text>
</comment>
<dbReference type="PANTHER" id="PTHR38445:SF9">
    <property type="entry name" value="HTH-TYPE TRANSCRIPTIONAL REPRESSOR YTRA"/>
    <property type="match status" value="1"/>
</dbReference>
<keyword evidence="3" id="KW-0804">Transcription</keyword>
<keyword evidence="1" id="KW-0805">Transcription regulation</keyword>
<dbReference type="InterPro" id="IPR036390">
    <property type="entry name" value="WH_DNA-bd_sf"/>
</dbReference>
<dbReference type="Gene3D" id="1.10.10.10">
    <property type="entry name" value="Winged helix-like DNA-binding domain superfamily/Winged helix DNA-binding domain"/>
    <property type="match status" value="1"/>
</dbReference>
<dbReference type="PANTHER" id="PTHR38445">
    <property type="entry name" value="HTH-TYPE TRANSCRIPTIONAL REPRESSOR YTRA"/>
    <property type="match status" value="1"/>
</dbReference>
<proteinExistence type="predicted"/>
<feature type="domain" description="HTH gntR-type" evidence="4">
    <location>
        <begin position="30"/>
        <end position="98"/>
    </location>
</feature>
<dbReference type="SUPFAM" id="SSF46785">
    <property type="entry name" value="Winged helix' DNA-binding domain"/>
    <property type="match status" value="1"/>
</dbReference>
<evidence type="ECO:0000313" key="6">
    <source>
        <dbReference type="Proteomes" id="UP001515943"/>
    </source>
</evidence>
<dbReference type="Pfam" id="PF00392">
    <property type="entry name" value="GntR"/>
    <property type="match status" value="1"/>
</dbReference>
<dbReference type="InterPro" id="IPR036388">
    <property type="entry name" value="WH-like_DNA-bd_sf"/>
</dbReference>
<keyword evidence="6" id="KW-1185">Reference proteome</keyword>
<dbReference type="PROSITE" id="PS50949">
    <property type="entry name" value="HTH_GNTR"/>
    <property type="match status" value="1"/>
</dbReference>
<organism evidence="5 6">
    <name type="scientific">Lentzea indica</name>
    <dbReference type="NCBI Taxonomy" id="2604800"/>
    <lineage>
        <taxon>Bacteria</taxon>
        <taxon>Bacillati</taxon>
        <taxon>Actinomycetota</taxon>
        <taxon>Actinomycetes</taxon>
        <taxon>Pseudonocardiales</taxon>
        <taxon>Pseudonocardiaceae</taxon>
        <taxon>Lentzea</taxon>
    </lineage>
</organism>
<evidence type="ECO:0000313" key="5">
    <source>
        <dbReference type="EMBL" id="NKE55537.1"/>
    </source>
</evidence>
<dbReference type="Proteomes" id="UP001515943">
    <property type="component" value="Unassembled WGS sequence"/>
</dbReference>
<gene>
    <name evidence="5" type="ORF">FXN61_01340</name>
</gene>
<protein>
    <submittedName>
        <fullName evidence="5">GntR family transcriptional regulator</fullName>
    </submittedName>
</protein>
<sequence>MGPDGQHERGLQEDLLVTAPRIVVDVGNGVAPWRQVRDQLILLISGGVLPVGSRLPTIRQLAADLGLAAGTVARAYRELEIEGVLTTGRRQGTVVAALPSHSPDPLSAAAAEFVAVARSLGASEGEALNAVRSHYVGE</sequence>
<keyword evidence="2" id="KW-0238">DNA-binding</keyword>
<evidence type="ECO:0000256" key="3">
    <source>
        <dbReference type="ARBA" id="ARBA00023163"/>
    </source>
</evidence>
<evidence type="ECO:0000259" key="4">
    <source>
        <dbReference type="PROSITE" id="PS50949"/>
    </source>
</evidence>
<reference evidence="5 6" key="1">
    <citation type="submission" date="2019-08" db="EMBL/GenBank/DDBJ databases">
        <title>Lentzea from Indian Himalayas.</title>
        <authorList>
            <person name="Mandal S."/>
            <person name="Mallick Gupta A."/>
            <person name="Maiti P.K."/>
            <person name="Sarkar J."/>
            <person name="Mandal S."/>
        </authorList>
    </citation>
    <scope>NUCLEOTIDE SEQUENCE [LARGE SCALE GENOMIC DNA]</scope>
    <source>
        <strain evidence="5 6">PSKA42</strain>
    </source>
</reference>
<accession>A0ABX1F9X2</accession>
<evidence type="ECO:0000256" key="1">
    <source>
        <dbReference type="ARBA" id="ARBA00023015"/>
    </source>
</evidence>
<evidence type="ECO:0000256" key="2">
    <source>
        <dbReference type="ARBA" id="ARBA00023125"/>
    </source>
</evidence>
<dbReference type="InterPro" id="IPR000524">
    <property type="entry name" value="Tscrpt_reg_HTH_GntR"/>
</dbReference>
<dbReference type="EMBL" id="VSRL01000003">
    <property type="protein sequence ID" value="NKE55537.1"/>
    <property type="molecule type" value="Genomic_DNA"/>
</dbReference>
<dbReference type="CDD" id="cd07377">
    <property type="entry name" value="WHTH_GntR"/>
    <property type="match status" value="1"/>
</dbReference>
<name>A0ABX1F9X2_9PSEU</name>